<dbReference type="Proteomes" id="UP000277928">
    <property type="component" value="Unassembled WGS sequence"/>
</dbReference>
<sequence>MDGSMDCRDKSDICAVTTVAIIQLTGKSHYNNTIYKTKEEKGPEICGKEMQRKTAAAAAAAAAAARWDRSDSSDQPARKHRREEWAIASHHHHRDRRPGR</sequence>
<keyword evidence="3" id="KW-1185">Reference proteome</keyword>
<dbReference type="EMBL" id="UYRX01000431">
    <property type="protein sequence ID" value="VDK82134.1"/>
    <property type="molecule type" value="Genomic_DNA"/>
</dbReference>
<feature type="region of interest" description="Disordered" evidence="1">
    <location>
        <begin position="60"/>
        <end position="100"/>
    </location>
</feature>
<name>A0A3P6UUY6_LITSI</name>
<evidence type="ECO:0000256" key="1">
    <source>
        <dbReference type="SAM" id="MobiDB-lite"/>
    </source>
</evidence>
<organism evidence="2 3">
    <name type="scientific">Litomosoides sigmodontis</name>
    <name type="common">Filarial nematode worm</name>
    <dbReference type="NCBI Taxonomy" id="42156"/>
    <lineage>
        <taxon>Eukaryota</taxon>
        <taxon>Metazoa</taxon>
        <taxon>Ecdysozoa</taxon>
        <taxon>Nematoda</taxon>
        <taxon>Chromadorea</taxon>
        <taxon>Rhabditida</taxon>
        <taxon>Spirurina</taxon>
        <taxon>Spiruromorpha</taxon>
        <taxon>Filarioidea</taxon>
        <taxon>Onchocercidae</taxon>
        <taxon>Litomosoides</taxon>
    </lineage>
</organism>
<gene>
    <name evidence="2" type="ORF">NLS_LOCUS5613</name>
</gene>
<protein>
    <submittedName>
        <fullName evidence="2">Uncharacterized protein</fullName>
    </submittedName>
</protein>
<feature type="compositionally biased region" description="Basic residues" evidence="1">
    <location>
        <begin position="89"/>
        <end position="100"/>
    </location>
</feature>
<accession>A0A3P6UUY6</accession>
<evidence type="ECO:0000313" key="2">
    <source>
        <dbReference type="EMBL" id="VDK82134.1"/>
    </source>
</evidence>
<dbReference type="AlphaFoldDB" id="A0A3P6UUY6"/>
<proteinExistence type="predicted"/>
<evidence type="ECO:0000313" key="3">
    <source>
        <dbReference type="Proteomes" id="UP000277928"/>
    </source>
</evidence>
<reference evidence="2 3" key="1">
    <citation type="submission" date="2018-08" db="EMBL/GenBank/DDBJ databases">
        <authorList>
            <person name="Laetsch R D."/>
            <person name="Stevens L."/>
            <person name="Kumar S."/>
            <person name="Blaxter L. M."/>
        </authorList>
    </citation>
    <scope>NUCLEOTIDE SEQUENCE [LARGE SCALE GENOMIC DNA]</scope>
</reference>